<dbReference type="PANTHER" id="PTHR21035">
    <property type="entry name" value="28S RIBOSOMAL PROTEIN S26, MITOCHONDRIAL"/>
    <property type="match status" value="1"/>
</dbReference>
<dbReference type="OrthoDB" id="5988811at2759"/>
<keyword evidence="9" id="KW-0175">Coiled coil</keyword>
<evidence type="ECO:0000256" key="2">
    <source>
        <dbReference type="ARBA" id="ARBA00009672"/>
    </source>
</evidence>
<dbReference type="GO" id="GO:0005763">
    <property type="term" value="C:mitochondrial small ribosomal subunit"/>
    <property type="evidence" value="ECO:0007669"/>
    <property type="project" value="InterPro"/>
</dbReference>
<keyword evidence="3" id="KW-0809">Transit peptide</keyword>
<evidence type="ECO:0000256" key="5">
    <source>
        <dbReference type="ARBA" id="ARBA00023128"/>
    </source>
</evidence>
<dbReference type="EMBL" id="MNPL01001564">
    <property type="protein sequence ID" value="OQR79040.1"/>
    <property type="molecule type" value="Genomic_DNA"/>
</dbReference>
<feature type="coiled-coil region" evidence="9">
    <location>
        <begin position="99"/>
        <end position="167"/>
    </location>
</feature>
<dbReference type="AlphaFoldDB" id="A0A1V9Y019"/>
<comment type="subcellular location">
    <subcellularLocation>
        <location evidence="1">Mitochondrion</location>
    </subcellularLocation>
</comment>
<evidence type="ECO:0000313" key="11">
    <source>
        <dbReference type="Proteomes" id="UP000192247"/>
    </source>
</evidence>
<keyword evidence="4 10" id="KW-0689">Ribosomal protein</keyword>
<evidence type="ECO:0000256" key="7">
    <source>
        <dbReference type="ARBA" id="ARBA00035138"/>
    </source>
</evidence>
<organism evidence="10 11">
    <name type="scientific">Tropilaelaps mercedesae</name>
    <dbReference type="NCBI Taxonomy" id="418985"/>
    <lineage>
        <taxon>Eukaryota</taxon>
        <taxon>Metazoa</taxon>
        <taxon>Ecdysozoa</taxon>
        <taxon>Arthropoda</taxon>
        <taxon>Chelicerata</taxon>
        <taxon>Arachnida</taxon>
        <taxon>Acari</taxon>
        <taxon>Parasitiformes</taxon>
        <taxon>Mesostigmata</taxon>
        <taxon>Gamasina</taxon>
        <taxon>Dermanyssoidea</taxon>
        <taxon>Laelapidae</taxon>
        <taxon>Tropilaelaps</taxon>
    </lineage>
</organism>
<reference evidence="10 11" key="1">
    <citation type="journal article" date="2017" name="Gigascience">
        <title>Draft genome of the honey bee ectoparasitic mite, Tropilaelaps mercedesae, is shaped by the parasitic life history.</title>
        <authorList>
            <person name="Dong X."/>
            <person name="Armstrong S.D."/>
            <person name="Xia D."/>
            <person name="Makepeace B.L."/>
            <person name="Darby A.C."/>
            <person name="Kadowaki T."/>
        </authorList>
    </citation>
    <scope>NUCLEOTIDE SEQUENCE [LARGE SCALE GENOMIC DNA]</scope>
    <source>
        <strain evidence="10">Wuxi-XJTLU</strain>
    </source>
</reference>
<keyword evidence="6" id="KW-0687">Ribonucleoprotein</keyword>
<comment type="similarity">
    <text evidence="2">Belongs to the mitochondrion-specific ribosomal protein mS26 family.</text>
</comment>
<evidence type="ECO:0000256" key="3">
    <source>
        <dbReference type="ARBA" id="ARBA00022946"/>
    </source>
</evidence>
<evidence type="ECO:0000256" key="6">
    <source>
        <dbReference type="ARBA" id="ARBA00023274"/>
    </source>
</evidence>
<comment type="caution">
    <text evidence="10">The sequence shown here is derived from an EMBL/GenBank/DDBJ whole genome shotgun (WGS) entry which is preliminary data.</text>
</comment>
<evidence type="ECO:0000256" key="9">
    <source>
        <dbReference type="SAM" id="Coils"/>
    </source>
</evidence>
<dbReference type="Pfam" id="PF14943">
    <property type="entry name" value="MRP-S26"/>
    <property type="match status" value="1"/>
</dbReference>
<keyword evidence="11" id="KW-1185">Reference proteome</keyword>
<accession>A0A1V9Y019</accession>
<sequence length="211" mass="25057">MLRAAVSPVLRQLHPEAGFLPSVTQIRNKKVRLRKQLWMPRAPSKLFKMHPIRSVPQEEIAQYKFLYDRHHMEMLSIKAFYAAEQRRIADDKSEFSQVSRKEEEELQSLLALNEEENRQIAALREQRHQEDFLRRMDIKMKHAEEIREKAKLEEKAALQELQKEMENLHFITHDTLDEAVKRAYHQPTTYNFAISPSGEKICEKTGEYEDK</sequence>
<dbReference type="STRING" id="418985.A0A1V9Y019"/>
<evidence type="ECO:0000313" key="10">
    <source>
        <dbReference type="EMBL" id="OQR79040.1"/>
    </source>
</evidence>
<protein>
    <recommendedName>
        <fullName evidence="7">Small ribosomal subunit protein mS26</fullName>
    </recommendedName>
    <alternativeName>
        <fullName evidence="8">28S ribosomal protein S26, mitochondrial</fullName>
    </alternativeName>
</protein>
<evidence type="ECO:0000256" key="4">
    <source>
        <dbReference type="ARBA" id="ARBA00022980"/>
    </source>
</evidence>
<dbReference type="InterPro" id="IPR026140">
    <property type="entry name" value="Ribosomal_mS26"/>
</dbReference>
<keyword evidence="5" id="KW-0496">Mitochondrion</keyword>
<dbReference type="InParanoid" id="A0A1V9Y019"/>
<name>A0A1V9Y019_9ACAR</name>
<evidence type="ECO:0000256" key="1">
    <source>
        <dbReference type="ARBA" id="ARBA00004173"/>
    </source>
</evidence>
<evidence type="ECO:0000256" key="8">
    <source>
        <dbReference type="ARBA" id="ARBA00035344"/>
    </source>
</evidence>
<dbReference type="FunCoup" id="A0A1V9Y019">
    <property type="interactions" value="317"/>
</dbReference>
<dbReference type="Proteomes" id="UP000192247">
    <property type="component" value="Unassembled WGS sequence"/>
</dbReference>
<proteinExistence type="inferred from homology"/>
<gene>
    <name evidence="10" type="ORF">BIW11_06011</name>
</gene>
<dbReference type="PANTHER" id="PTHR21035:SF2">
    <property type="entry name" value="SMALL RIBOSOMAL SUBUNIT PROTEIN MS26"/>
    <property type="match status" value="1"/>
</dbReference>